<dbReference type="InterPro" id="IPR050330">
    <property type="entry name" value="Bact_OuterMem_StrucFunc"/>
</dbReference>
<dbReference type="EMBL" id="LZEU01000001">
    <property type="protein sequence ID" value="MBC9249842.1"/>
    <property type="molecule type" value="Genomic_DNA"/>
</dbReference>
<dbReference type="Proteomes" id="UP000744555">
    <property type="component" value="Unassembled WGS sequence"/>
</dbReference>
<sequence length="342" mass="36443">MRGKAASKDREIIIKRRRKGGHEEAHGGAWKVAFADFTMAMMALFMVLWIVQPQSHMENPASGELQSNPLVDGGAGVFDGSSKNPIELDGLPMPVRPQLLAQGAGSEHEAVPAKPAAAQADPAQAEAGKDEQEPRHYRSNADLEELAALIRQVSGKVDALANIEVNVVPQGLRILIKDDQQRFMFERGSANLDPHFKTLLGALAGVLAKVDNKLILSGHTDAAQYRGKAGYNNWNLSGDRALRARNVLVDTGLPAANVLQVTAQADGMPLRPDDPLNGANRRIEVLLLTDSAESLYRQLFGEGYAQVQYSQQGATFVAGSSAAPAQPVAPAEPAAAAPAAKL</sequence>
<evidence type="ECO:0000259" key="10">
    <source>
        <dbReference type="PROSITE" id="PS51123"/>
    </source>
</evidence>
<keyword evidence="3" id="KW-1003">Cell membrane</keyword>
<evidence type="ECO:0000256" key="7">
    <source>
        <dbReference type="PROSITE-ProRule" id="PRU00473"/>
    </source>
</evidence>
<dbReference type="InterPro" id="IPR006665">
    <property type="entry name" value="OmpA-like"/>
</dbReference>
<keyword evidence="4 9" id="KW-0812">Transmembrane</keyword>
<evidence type="ECO:0000256" key="6">
    <source>
        <dbReference type="ARBA" id="ARBA00023136"/>
    </source>
</evidence>
<protein>
    <recommendedName>
        <fullName evidence="10">OmpA-like domain-containing protein</fullName>
    </recommendedName>
</protein>
<dbReference type="InterPro" id="IPR036737">
    <property type="entry name" value="OmpA-like_sf"/>
</dbReference>
<organism evidence="11 12">
    <name type="scientific">Aquipseudomonas alcaligenes</name>
    <name type="common">Pseudomonas alcaligenes</name>
    <dbReference type="NCBI Taxonomy" id="43263"/>
    <lineage>
        <taxon>Bacteria</taxon>
        <taxon>Pseudomonadati</taxon>
        <taxon>Pseudomonadota</taxon>
        <taxon>Gammaproteobacteria</taxon>
        <taxon>Pseudomonadales</taxon>
        <taxon>Pseudomonadaceae</taxon>
        <taxon>Aquipseudomonas</taxon>
    </lineage>
</organism>
<evidence type="ECO:0000256" key="4">
    <source>
        <dbReference type="ARBA" id="ARBA00022692"/>
    </source>
</evidence>
<evidence type="ECO:0000256" key="2">
    <source>
        <dbReference type="ARBA" id="ARBA00008914"/>
    </source>
</evidence>
<feature type="transmembrane region" description="Helical" evidence="9">
    <location>
        <begin position="28"/>
        <end position="51"/>
    </location>
</feature>
<dbReference type="PROSITE" id="PS51123">
    <property type="entry name" value="OMPA_2"/>
    <property type="match status" value="1"/>
</dbReference>
<dbReference type="Pfam" id="PF00691">
    <property type="entry name" value="OmpA"/>
    <property type="match status" value="1"/>
</dbReference>
<proteinExistence type="inferred from homology"/>
<comment type="similarity">
    <text evidence="2">Belongs to the MotB family.</text>
</comment>
<keyword evidence="12" id="KW-1185">Reference proteome</keyword>
<evidence type="ECO:0000313" key="11">
    <source>
        <dbReference type="EMBL" id="MBC9249842.1"/>
    </source>
</evidence>
<accession>A0ABR7RZE2</accession>
<dbReference type="Pfam" id="PF13677">
    <property type="entry name" value="MotB_plug"/>
    <property type="match status" value="1"/>
</dbReference>
<dbReference type="SUPFAM" id="SSF103088">
    <property type="entry name" value="OmpA-like"/>
    <property type="match status" value="1"/>
</dbReference>
<name>A0ABR7RZE2_AQUAC</name>
<dbReference type="Gene3D" id="3.30.1330.60">
    <property type="entry name" value="OmpA-like domain"/>
    <property type="match status" value="1"/>
</dbReference>
<dbReference type="InterPro" id="IPR025713">
    <property type="entry name" value="MotB-like_N_dom"/>
</dbReference>
<evidence type="ECO:0000256" key="8">
    <source>
        <dbReference type="SAM" id="MobiDB-lite"/>
    </source>
</evidence>
<comment type="subcellular location">
    <subcellularLocation>
        <location evidence="1">Cell membrane</location>
        <topology evidence="1">Single-pass membrane protein</topology>
    </subcellularLocation>
</comment>
<dbReference type="CDD" id="cd07185">
    <property type="entry name" value="OmpA_C-like"/>
    <property type="match status" value="1"/>
</dbReference>
<feature type="region of interest" description="Disordered" evidence="8">
    <location>
        <begin position="101"/>
        <end position="135"/>
    </location>
</feature>
<evidence type="ECO:0000256" key="5">
    <source>
        <dbReference type="ARBA" id="ARBA00022989"/>
    </source>
</evidence>
<feature type="compositionally biased region" description="Low complexity" evidence="8">
    <location>
        <begin position="112"/>
        <end position="126"/>
    </location>
</feature>
<keyword evidence="6 7" id="KW-0472">Membrane</keyword>
<reference evidence="11 12" key="1">
    <citation type="submission" date="2016-06" db="EMBL/GenBank/DDBJ databases">
        <authorList>
            <person name="Ramos C."/>
            <person name="Pintado A."/>
            <person name="Crespo-Gomez J.I."/>
        </authorList>
    </citation>
    <scope>NUCLEOTIDE SEQUENCE [LARGE SCALE GENOMIC DNA]</scope>
    <source>
        <strain evidence="11 12">AVO110</strain>
    </source>
</reference>
<dbReference type="PANTHER" id="PTHR30329:SF21">
    <property type="entry name" value="LIPOPROTEIN YIAD-RELATED"/>
    <property type="match status" value="1"/>
</dbReference>
<gene>
    <name evidence="11" type="ORF">A9179_06090</name>
</gene>
<evidence type="ECO:0000256" key="9">
    <source>
        <dbReference type="SAM" id="Phobius"/>
    </source>
</evidence>
<dbReference type="PANTHER" id="PTHR30329">
    <property type="entry name" value="STATOR ELEMENT OF FLAGELLAR MOTOR COMPLEX"/>
    <property type="match status" value="1"/>
</dbReference>
<keyword evidence="5 9" id="KW-1133">Transmembrane helix</keyword>
<evidence type="ECO:0000256" key="3">
    <source>
        <dbReference type="ARBA" id="ARBA00022475"/>
    </source>
</evidence>
<evidence type="ECO:0000313" key="12">
    <source>
        <dbReference type="Proteomes" id="UP000744555"/>
    </source>
</evidence>
<feature type="domain" description="OmpA-like" evidence="10">
    <location>
        <begin position="172"/>
        <end position="291"/>
    </location>
</feature>
<evidence type="ECO:0000256" key="1">
    <source>
        <dbReference type="ARBA" id="ARBA00004162"/>
    </source>
</evidence>
<comment type="caution">
    <text evidence="11">The sequence shown here is derived from an EMBL/GenBank/DDBJ whole genome shotgun (WGS) entry which is preliminary data.</text>
</comment>